<keyword evidence="1" id="KW-1133">Transmembrane helix</keyword>
<sequence>MKQIGKEGLKLERAKKHVAAVKGFYNHLFVYLFVNLGLILLYTGYRFINTGYYEVLEVGFKNWIDWNSLFTPLFWGIGLFFHGLSVYGSKPRFLRKWEERQIKKYREE</sequence>
<comment type="caution">
    <text evidence="3">The sequence shown here is derived from an EMBL/GenBank/DDBJ whole genome shotgun (WGS) entry which is preliminary data.</text>
</comment>
<keyword evidence="4" id="KW-1185">Reference proteome</keyword>
<dbReference type="RefSeq" id="WP_026813907.1">
    <property type="nucleotide sequence ID" value="NZ_BMWP01000019.1"/>
</dbReference>
<dbReference type="GO" id="GO:0016301">
    <property type="term" value="F:kinase activity"/>
    <property type="evidence" value="ECO:0007669"/>
    <property type="project" value="UniProtKB-KW"/>
</dbReference>
<dbReference type="Proteomes" id="UP000634668">
    <property type="component" value="Unassembled WGS sequence"/>
</dbReference>
<feature type="transmembrane region" description="Helical" evidence="1">
    <location>
        <begin position="68"/>
        <end position="87"/>
    </location>
</feature>
<evidence type="ECO:0000313" key="3">
    <source>
        <dbReference type="EMBL" id="GGW40482.1"/>
    </source>
</evidence>
<feature type="domain" description="2TM" evidence="2">
    <location>
        <begin position="12"/>
        <end position="105"/>
    </location>
</feature>
<reference evidence="3" key="2">
    <citation type="submission" date="2020-09" db="EMBL/GenBank/DDBJ databases">
        <authorList>
            <person name="Sun Q."/>
            <person name="Kim S."/>
        </authorList>
    </citation>
    <scope>NUCLEOTIDE SEQUENCE</scope>
    <source>
        <strain evidence="3">KCTC 12113</strain>
    </source>
</reference>
<evidence type="ECO:0000259" key="2">
    <source>
        <dbReference type="Pfam" id="PF13239"/>
    </source>
</evidence>
<reference evidence="3" key="1">
    <citation type="journal article" date="2014" name="Int. J. Syst. Evol. Microbiol.">
        <title>Complete genome sequence of Corynebacterium casei LMG S-19264T (=DSM 44701T), isolated from a smear-ripened cheese.</title>
        <authorList>
            <consortium name="US DOE Joint Genome Institute (JGI-PGF)"/>
            <person name="Walter F."/>
            <person name="Albersmeier A."/>
            <person name="Kalinowski J."/>
            <person name="Ruckert C."/>
        </authorList>
    </citation>
    <scope>NUCLEOTIDE SEQUENCE</scope>
    <source>
        <strain evidence="3">KCTC 12113</strain>
    </source>
</reference>
<dbReference type="AlphaFoldDB" id="A0A918J1Z5"/>
<organism evidence="3 4">
    <name type="scientific">Arenibacter certesii</name>
    <dbReference type="NCBI Taxonomy" id="228955"/>
    <lineage>
        <taxon>Bacteria</taxon>
        <taxon>Pseudomonadati</taxon>
        <taxon>Bacteroidota</taxon>
        <taxon>Flavobacteriia</taxon>
        <taxon>Flavobacteriales</taxon>
        <taxon>Flavobacteriaceae</taxon>
        <taxon>Arenibacter</taxon>
    </lineage>
</organism>
<dbReference type="InterPro" id="IPR025698">
    <property type="entry name" value="2TM_dom"/>
</dbReference>
<keyword evidence="1" id="KW-0472">Membrane</keyword>
<dbReference type="Pfam" id="PF13239">
    <property type="entry name" value="2TM"/>
    <property type="match status" value="1"/>
</dbReference>
<proteinExistence type="predicted"/>
<gene>
    <name evidence="3" type="ORF">GCM10007383_26510</name>
</gene>
<evidence type="ECO:0000313" key="4">
    <source>
        <dbReference type="Proteomes" id="UP000634668"/>
    </source>
</evidence>
<name>A0A918J1Z5_9FLAO</name>
<keyword evidence="1" id="KW-0812">Transmembrane</keyword>
<feature type="transmembrane region" description="Helical" evidence="1">
    <location>
        <begin position="28"/>
        <end position="48"/>
    </location>
</feature>
<keyword evidence="3" id="KW-0418">Kinase</keyword>
<dbReference type="EMBL" id="BMWP01000019">
    <property type="protein sequence ID" value="GGW40482.1"/>
    <property type="molecule type" value="Genomic_DNA"/>
</dbReference>
<evidence type="ECO:0000256" key="1">
    <source>
        <dbReference type="SAM" id="Phobius"/>
    </source>
</evidence>
<keyword evidence="3" id="KW-0808">Transferase</keyword>
<protein>
    <submittedName>
        <fullName evidence="3">Histidine kinase</fullName>
    </submittedName>
</protein>
<accession>A0A918J1Z5</accession>